<reference evidence="3" key="1">
    <citation type="journal article" date="2014" name="Genome Announc.">
        <title>Genome Sequence of Arthrobacter siccitolerans 4J27, a Xeroprotectant-Producing Desiccation-Tolerant Microorganism.</title>
        <authorList>
            <person name="Manzanera M."/>
            <person name="Santa-Cruz-Calvo L."/>
            <person name="Vilchez J.I."/>
            <person name="Garcia-Fontana C."/>
            <person name="Silva-Castro G.A."/>
            <person name="Calvo C."/>
            <person name="Gonzalez-Lopez J."/>
        </authorList>
    </citation>
    <scope>NUCLEOTIDE SEQUENCE [LARGE SCALE GENOMIC DNA]</scope>
    <source>
        <strain evidence="3">4J27</strain>
    </source>
</reference>
<proteinExistence type="predicted"/>
<accession>A0A024H8M4</accession>
<dbReference type="Proteomes" id="UP000035722">
    <property type="component" value="Unassembled WGS sequence"/>
</dbReference>
<dbReference type="AlphaFoldDB" id="A0A024H8M4"/>
<dbReference type="RefSeq" id="WP_050057146.1">
    <property type="nucleotide sequence ID" value="NZ_CAQI01000059.1"/>
</dbReference>
<comment type="caution">
    <text evidence="2">The sequence shown here is derived from an EMBL/GenBank/DDBJ whole genome shotgun (WGS) entry which is preliminary data.</text>
</comment>
<keyword evidence="3" id="KW-1185">Reference proteome</keyword>
<feature type="transmembrane region" description="Helical" evidence="1">
    <location>
        <begin position="187"/>
        <end position="206"/>
    </location>
</feature>
<gene>
    <name evidence="2" type="ORF">ARTSIC4J27_4363</name>
</gene>
<protein>
    <submittedName>
        <fullName evidence="2">Uncharacterized protein</fullName>
    </submittedName>
</protein>
<dbReference type="OrthoDB" id="5179260at2"/>
<keyword evidence="1" id="KW-0472">Membrane</keyword>
<evidence type="ECO:0000313" key="3">
    <source>
        <dbReference type="Proteomes" id="UP000035722"/>
    </source>
</evidence>
<organism evidence="2 3">
    <name type="scientific">Pseudarthrobacter siccitolerans</name>
    <dbReference type="NCBI Taxonomy" id="861266"/>
    <lineage>
        <taxon>Bacteria</taxon>
        <taxon>Bacillati</taxon>
        <taxon>Actinomycetota</taxon>
        <taxon>Actinomycetes</taxon>
        <taxon>Micrococcales</taxon>
        <taxon>Micrococcaceae</taxon>
        <taxon>Pseudarthrobacter</taxon>
    </lineage>
</organism>
<keyword evidence="1" id="KW-0812">Transmembrane</keyword>
<evidence type="ECO:0000256" key="1">
    <source>
        <dbReference type="SAM" id="Phobius"/>
    </source>
</evidence>
<evidence type="ECO:0000313" key="2">
    <source>
        <dbReference type="EMBL" id="CCQ48358.1"/>
    </source>
</evidence>
<dbReference type="STRING" id="861266.ARTSIC4J27_4363"/>
<keyword evidence="1" id="KW-1133">Transmembrane helix</keyword>
<sequence>MTAGLFFRIMIRRWVFVAVGVVLTAFGCSALVNGERTYWMSTDLVFVQPGGGSVTNVSDAVVPSLINFAGLVQRRVHEIGTPVELPSSSVTLYGSGVRRGYSITLPNSGNQWAVSYTRPVLAVQAVGSSPEEVRRTLSDVLALVKTTARDLQAAQGVPAGEFISMDRSPALPEVFDQGSTKAGRIKGLLAFGFLGVILTAFTVIVVDRTVEGRKNAPPAGRTSE</sequence>
<name>A0A024H8M4_9MICC</name>
<dbReference type="EMBL" id="CAQI01000059">
    <property type="protein sequence ID" value="CCQ48358.1"/>
    <property type="molecule type" value="Genomic_DNA"/>
</dbReference>